<protein>
    <submittedName>
        <fullName evidence="2">Uncharacterized protein</fullName>
    </submittedName>
</protein>
<dbReference type="AlphaFoldDB" id="A0A5J4VPH1"/>
<organism evidence="2 3">
    <name type="scientific">Streblomastix strix</name>
    <dbReference type="NCBI Taxonomy" id="222440"/>
    <lineage>
        <taxon>Eukaryota</taxon>
        <taxon>Metamonada</taxon>
        <taxon>Preaxostyla</taxon>
        <taxon>Oxymonadida</taxon>
        <taxon>Streblomastigidae</taxon>
        <taxon>Streblomastix</taxon>
    </lineage>
</organism>
<gene>
    <name evidence="2" type="ORF">EZS28_020254</name>
</gene>
<reference evidence="2 3" key="1">
    <citation type="submission" date="2019-03" db="EMBL/GenBank/DDBJ databases">
        <title>Single cell metagenomics reveals metabolic interactions within the superorganism composed of flagellate Streblomastix strix and complex community of Bacteroidetes bacteria on its surface.</title>
        <authorList>
            <person name="Treitli S.C."/>
            <person name="Kolisko M."/>
            <person name="Husnik F."/>
            <person name="Keeling P."/>
            <person name="Hampl V."/>
        </authorList>
    </citation>
    <scope>NUCLEOTIDE SEQUENCE [LARGE SCALE GENOMIC DNA]</scope>
    <source>
        <strain evidence="2">ST1C</strain>
    </source>
</reference>
<sequence length="771" mass="92016">ALDLYDGLSENAANPIVNNSSSVKFIDLETWYYKTQCLQLLSLTSYKQIAKKQREKSVQPIRIVNKQQKYAEKRRKHYQIKSQQKQEKGEFRNLKQRLEQEFSMEMMEQEQLKARFQRFESGLLPQERDILIRNRLELQRMNQQYSDIDIQEFAYDNQQFILLTESARYNLLSQVIEDKRAHYAGEAIIFIDATETSFPTVEFFNNQINSPEDCYAFIERVYQHENGRLFMCAFDFGTAIQRSKYMIDPNTVGRDLNEVLYPGRIRYKPYKTTVLSKYRSLDEENYSKEITYRIQLPDENNTQNHAPIILYNNKSISEFKKYVRSTIMRMQERTQMTDTKDLMVAIFSMQIISYRLPFPGKNTQELIKIHKNKKNIIKYIHCDDDYNTCFWYNLTCITIPDSYHIEIDRYSRIAEGKRLQFEFYNVKKENQREFLKNYPRFNWDYSLKVTKDYNMLLLNDDDGNQHLMYIINVEKLLELQKVSGRNYPTLIPTAVASTIKAKNYIKIISYDKSEDNFVEKWPGHVFSETIQIRNDNKFSDEVPQRYEVPIIGFDFYDSLRNDMVGGNSFVIHRENSTGLTKIHKFRKQDQQISENCFKVELEKKRYQCSTPLQVAYFTMDNSKCFYLNAYYNFLTHCLYMDYIQVIYRDNDSLCSAIAHESWPVKDKKLWDQLYPDFFPSMKDYFDIKMILGWNIESEATTCLALAPKQHFKKLHSKSPDKIQDIPLDYQIKPLSKLIRPYFSPRLGSWEIDLVFSMDEQVMVRRDLMDVY</sequence>
<keyword evidence="1" id="KW-0175">Coiled coil</keyword>
<evidence type="ECO:0000313" key="2">
    <source>
        <dbReference type="EMBL" id="KAA6384219.1"/>
    </source>
</evidence>
<evidence type="ECO:0000313" key="3">
    <source>
        <dbReference type="Proteomes" id="UP000324800"/>
    </source>
</evidence>
<comment type="caution">
    <text evidence="2">The sequence shown here is derived from an EMBL/GenBank/DDBJ whole genome shotgun (WGS) entry which is preliminary data.</text>
</comment>
<evidence type="ECO:0000256" key="1">
    <source>
        <dbReference type="SAM" id="Coils"/>
    </source>
</evidence>
<accession>A0A5J4VPH1</accession>
<dbReference type="EMBL" id="SNRW01005862">
    <property type="protein sequence ID" value="KAA6384219.1"/>
    <property type="molecule type" value="Genomic_DNA"/>
</dbReference>
<feature type="non-terminal residue" evidence="2">
    <location>
        <position position="1"/>
    </location>
</feature>
<name>A0A5J4VPH1_9EUKA</name>
<dbReference type="Proteomes" id="UP000324800">
    <property type="component" value="Unassembled WGS sequence"/>
</dbReference>
<feature type="coiled-coil region" evidence="1">
    <location>
        <begin position="81"/>
        <end position="115"/>
    </location>
</feature>
<proteinExistence type="predicted"/>